<protein>
    <submittedName>
        <fullName evidence="2">Uncharacterized protein</fullName>
    </submittedName>
</protein>
<sequence>MEELVVAIGAFMLELCIFSIMAVRRPFQFLISGHYRQQMKNKWAGRSRIRLYLHLFSGVLLLTALLIAAGWWLYTAAPQPSTTDKLQQIVTETLIETIKVPHQ</sequence>
<evidence type="ECO:0000313" key="3">
    <source>
        <dbReference type="Proteomes" id="UP000292544"/>
    </source>
</evidence>
<keyword evidence="1" id="KW-1133">Transmembrane helix</keyword>
<keyword evidence="1" id="KW-0472">Membrane</keyword>
<name>A0ABY1WR59_9GAMM</name>
<dbReference type="Proteomes" id="UP000292544">
    <property type="component" value="Unassembled WGS sequence"/>
</dbReference>
<evidence type="ECO:0000313" key="2">
    <source>
        <dbReference type="EMBL" id="TAA47199.1"/>
    </source>
</evidence>
<gene>
    <name evidence="2" type="ORF">EXY25_08135</name>
</gene>
<dbReference type="EMBL" id="SHLY01000002">
    <property type="protein sequence ID" value="TAA47199.1"/>
    <property type="molecule type" value="Genomic_DNA"/>
</dbReference>
<proteinExistence type="predicted"/>
<comment type="caution">
    <text evidence="2">The sequence shown here is derived from an EMBL/GenBank/DDBJ whole genome shotgun (WGS) entry which is preliminary data.</text>
</comment>
<dbReference type="RefSeq" id="WP_130566378.1">
    <property type="nucleotide sequence ID" value="NZ_SHLY01000002.1"/>
</dbReference>
<feature type="transmembrane region" description="Helical" evidence="1">
    <location>
        <begin position="51"/>
        <end position="74"/>
    </location>
</feature>
<keyword evidence="1" id="KW-0812">Transmembrane</keyword>
<feature type="transmembrane region" description="Helical" evidence="1">
    <location>
        <begin position="6"/>
        <end position="31"/>
    </location>
</feature>
<accession>A0ABY1WR59</accession>
<keyword evidence="3" id="KW-1185">Reference proteome</keyword>
<reference evidence="3" key="1">
    <citation type="submission" date="2019-02" db="EMBL/GenBank/DDBJ databases">
        <title>Draft genome sequence of Muricauda sp. 176CP4-71.</title>
        <authorList>
            <person name="Park J.-S."/>
        </authorList>
    </citation>
    <scope>NUCLEOTIDE SEQUENCE [LARGE SCALE GENOMIC DNA]</scope>
    <source>
        <strain evidence="3">176GS2-150</strain>
    </source>
</reference>
<evidence type="ECO:0000256" key="1">
    <source>
        <dbReference type="SAM" id="Phobius"/>
    </source>
</evidence>
<organism evidence="2 3">
    <name type="scientific">Corallincola spongiicola</name>
    <dbReference type="NCBI Taxonomy" id="2520508"/>
    <lineage>
        <taxon>Bacteria</taxon>
        <taxon>Pseudomonadati</taxon>
        <taxon>Pseudomonadota</taxon>
        <taxon>Gammaproteobacteria</taxon>
        <taxon>Alteromonadales</taxon>
        <taxon>Psychromonadaceae</taxon>
        <taxon>Corallincola</taxon>
    </lineage>
</organism>